<dbReference type="AlphaFoldDB" id="C9MYV1"/>
<sequence>MKKIIVICLLFINIAIFSKEQTPIIYDEDMFPGNDLEMLFESPNDGMASKMILYFSGNLYVYFRQDLFKNISEKFTITERYEQFMSEESLRDYFLDHHVPAIYEGKEVYFLYGRVNLGREHLILELYFIDEKTNELKIKIFREMNRDKINAVERIVEKINEEKYPVPKTKLTTVPKENIAIITRKIKYFGSDRGISGNYKELYEKVIEIFSDKLPSVIHYIRKSDFELIN</sequence>
<dbReference type="RefSeq" id="WP_006805059.1">
    <property type="nucleotide sequence ID" value="NZ_GG700633.1"/>
</dbReference>
<organism evidence="1 2">
    <name type="scientific">Leptotrichia hofstadii F0254</name>
    <dbReference type="NCBI Taxonomy" id="634994"/>
    <lineage>
        <taxon>Bacteria</taxon>
        <taxon>Fusobacteriati</taxon>
        <taxon>Fusobacteriota</taxon>
        <taxon>Fusobacteriia</taxon>
        <taxon>Fusobacteriales</taxon>
        <taxon>Leptotrichiaceae</taxon>
        <taxon>Leptotrichia</taxon>
    </lineage>
</organism>
<name>C9MYV1_9FUSO</name>
<dbReference type="HOGENOM" id="CLU_1203634_0_0_0"/>
<reference evidence="1 2" key="1">
    <citation type="submission" date="2009-09" db="EMBL/GenBank/DDBJ databases">
        <authorList>
            <person name="Weinstock G."/>
            <person name="Sodergren E."/>
            <person name="Clifton S."/>
            <person name="Fulton L."/>
            <person name="Fulton B."/>
            <person name="Courtney L."/>
            <person name="Fronick C."/>
            <person name="Harrison M."/>
            <person name="Strong C."/>
            <person name="Farmer C."/>
            <person name="Delahaunty K."/>
            <person name="Markovic C."/>
            <person name="Hall O."/>
            <person name="Minx P."/>
            <person name="Tomlinson C."/>
            <person name="Mitreva M."/>
            <person name="Nelson J."/>
            <person name="Hou S."/>
            <person name="Wollam A."/>
            <person name="Pepin K.H."/>
            <person name="Johnson M."/>
            <person name="Bhonagiri V."/>
            <person name="Nash W.E."/>
            <person name="Warren W."/>
            <person name="Chinwalla A."/>
            <person name="Mardis E.R."/>
            <person name="Wilson R.K."/>
        </authorList>
    </citation>
    <scope>NUCLEOTIDE SEQUENCE [LARGE SCALE GENOMIC DNA]</scope>
    <source>
        <strain evidence="1 2">F0254</strain>
    </source>
</reference>
<gene>
    <name evidence="1" type="ORF">GCWU000323_01739</name>
</gene>
<comment type="caution">
    <text evidence="1">The sequence shown here is derived from an EMBL/GenBank/DDBJ whole genome shotgun (WGS) entry which is preliminary data.</text>
</comment>
<protein>
    <submittedName>
        <fullName evidence="1">Uncharacterized protein</fullName>
    </submittedName>
</protein>
<evidence type="ECO:0000313" key="2">
    <source>
        <dbReference type="Proteomes" id="UP000006233"/>
    </source>
</evidence>
<dbReference type="Proteomes" id="UP000006233">
    <property type="component" value="Unassembled WGS sequence"/>
</dbReference>
<accession>C9MYV1</accession>
<dbReference type="EMBL" id="ACVB02000011">
    <property type="protein sequence ID" value="EEX74303.1"/>
    <property type="molecule type" value="Genomic_DNA"/>
</dbReference>
<proteinExistence type="predicted"/>
<dbReference type="STRING" id="634994.GCWU000323_01739"/>
<evidence type="ECO:0000313" key="1">
    <source>
        <dbReference type="EMBL" id="EEX74303.1"/>
    </source>
</evidence>